<accession>G0AEQ3</accession>
<reference evidence="1 2" key="3">
    <citation type="journal article" date="2008" name="FEMS Microbiol. Ecol.">
        <title>Identification and characterization of genes underlying chitinolysis in Collimonas fungivorans Ter331.</title>
        <authorList>
            <person name="Fritsche K."/>
            <person name="de Boer W."/>
            <person name="Gerards S."/>
            <person name="van den Berg M."/>
            <person name="van Veen J.A."/>
            <person name="Leveau J.H."/>
        </authorList>
    </citation>
    <scope>NUCLEOTIDE SEQUENCE [LARGE SCALE GENOMIC DNA]</scope>
    <source>
        <strain evidence="1 2">Ter331</strain>
    </source>
</reference>
<evidence type="ECO:0000313" key="1">
    <source>
        <dbReference type="EMBL" id="AEK60188.1"/>
    </source>
</evidence>
<dbReference type="KEGG" id="cfu:CFU_0350"/>
<sequence length="31" mass="3734">MHGLAADDAKRQYEFFHFFSPDDFSNYFAKM</sequence>
<proteinExistence type="predicted"/>
<reference evidence="1 2" key="4">
    <citation type="journal article" date="2010" name="Environ. Microbiol.">
        <title>The bacterial genus Collimonas: mycophagy, weathering and other adaptive solutions to life in oligotrophic soil environments.</title>
        <authorList>
            <person name="Leveau J.H."/>
            <person name="Uroz S."/>
            <person name="de Boer W."/>
        </authorList>
    </citation>
    <scope>NUCLEOTIDE SEQUENCE [LARGE SCALE GENOMIC DNA]</scope>
    <source>
        <strain evidence="1 2">Ter331</strain>
    </source>
</reference>
<evidence type="ECO:0000313" key="2">
    <source>
        <dbReference type="Proteomes" id="UP000008392"/>
    </source>
</evidence>
<dbReference type="AlphaFoldDB" id="G0AEQ3"/>
<protein>
    <submittedName>
        <fullName evidence="1">Uncharacterized protein</fullName>
    </submittedName>
</protein>
<reference evidence="1 2" key="5">
    <citation type="journal article" date="2011" name="ISME J.">
        <title>Dual transcriptional profiling of a bacterial/fungal confrontation: Collimonas fungivorans versus Aspergillus niger.</title>
        <authorList>
            <person name="Mela F."/>
            <person name="Fritsche K."/>
            <person name="de Boer W."/>
            <person name="van Veen J.A."/>
            <person name="de Graaff L.H."/>
            <person name="van den Berg M."/>
            <person name="Leveau J.H."/>
        </authorList>
    </citation>
    <scope>NUCLEOTIDE SEQUENCE [LARGE SCALE GENOMIC DNA]</scope>
    <source>
        <strain evidence="1 2">Ter331</strain>
    </source>
</reference>
<name>G0AEQ3_COLFT</name>
<organism evidence="1 2">
    <name type="scientific">Collimonas fungivorans (strain Ter331)</name>
    <dbReference type="NCBI Taxonomy" id="1005048"/>
    <lineage>
        <taxon>Bacteria</taxon>
        <taxon>Pseudomonadati</taxon>
        <taxon>Pseudomonadota</taxon>
        <taxon>Betaproteobacteria</taxon>
        <taxon>Burkholderiales</taxon>
        <taxon>Oxalobacteraceae</taxon>
        <taxon>Collimonas</taxon>
    </lineage>
</organism>
<dbReference type="EMBL" id="CP002745">
    <property type="protein sequence ID" value="AEK60188.1"/>
    <property type="molecule type" value="Genomic_DNA"/>
</dbReference>
<reference evidence="1 2" key="2">
    <citation type="journal article" date="2006" name="J. Microbiol. Methods">
        <title>Genomic flank-sequencing of plasposon insertion sites for rapid identification of functional genes.</title>
        <authorList>
            <person name="Leveau J.H."/>
            <person name="Gerards S."/>
            <person name="Fritsche K."/>
            <person name="Zondag G."/>
            <person name="van Veen J.A."/>
        </authorList>
    </citation>
    <scope>NUCLEOTIDE SEQUENCE [LARGE SCALE GENOMIC DNA]</scope>
    <source>
        <strain evidence="1 2">Ter331</strain>
    </source>
</reference>
<dbReference type="Proteomes" id="UP000008392">
    <property type="component" value="Chromosome"/>
</dbReference>
<reference evidence="2" key="6">
    <citation type="submission" date="2011-05" db="EMBL/GenBank/DDBJ databases">
        <title>Complete sequence of Collimonas fungivorans Ter331.</title>
        <authorList>
            <person name="Leveau J.H."/>
        </authorList>
    </citation>
    <scope>NUCLEOTIDE SEQUENCE [LARGE SCALE GENOMIC DNA]</scope>
    <source>
        <strain evidence="2">Ter331</strain>
    </source>
</reference>
<reference evidence="1 2" key="1">
    <citation type="journal article" date="2004" name="Environ. Microbiol.">
        <title>Phylogeny-function analysis of (meta)genomic libraries: screening for expression of ribosomal RNA genes by large-insert library fluorescent in situ hybridization (LIL-FISH).</title>
        <authorList>
            <person name="Leveau J.H."/>
            <person name="Gerards S."/>
            <person name="de Boer W."/>
            <person name="van Veen J.A."/>
        </authorList>
    </citation>
    <scope>NUCLEOTIDE SEQUENCE [LARGE SCALE GENOMIC DNA]</scope>
    <source>
        <strain evidence="1 2">Ter331</strain>
    </source>
</reference>
<dbReference type="HOGENOM" id="CLU_3395917_0_0_4"/>
<gene>
    <name evidence="1" type="ordered locus">CFU_0350</name>
</gene>
<keyword evidence="2" id="KW-1185">Reference proteome</keyword>